<gene>
    <name evidence="1" type="ORF">B0H17DRAFT_848878</name>
</gene>
<feature type="non-terminal residue" evidence="1">
    <location>
        <position position="226"/>
    </location>
</feature>
<evidence type="ECO:0000313" key="1">
    <source>
        <dbReference type="EMBL" id="KAJ7690831.1"/>
    </source>
</evidence>
<evidence type="ECO:0000313" key="2">
    <source>
        <dbReference type="Proteomes" id="UP001221757"/>
    </source>
</evidence>
<protein>
    <recommendedName>
        <fullName evidence="3">Helitron helicase-like domain-containing protein</fullName>
    </recommendedName>
</protein>
<organism evidence="1 2">
    <name type="scientific">Mycena rosella</name>
    <name type="common">Pink bonnet</name>
    <name type="synonym">Agaricus rosellus</name>
    <dbReference type="NCBI Taxonomy" id="1033263"/>
    <lineage>
        <taxon>Eukaryota</taxon>
        <taxon>Fungi</taxon>
        <taxon>Dikarya</taxon>
        <taxon>Basidiomycota</taxon>
        <taxon>Agaricomycotina</taxon>
        <taxon>Agaricomycetes</taxon>
        <taxon>Agaricomycetidae</taxon>
        <taxon>Agaricales</taxon>
        <taxon>Marasmiineae</taxon>
        <taxon>Mycenaceae</taxon>
        <taxon>Mycena</taxon>
    </lineage>
</organism>
<keyword evidence="2" id="KW-1185">Reference proteome</keyword>
<proteinExistence type="predicted"/>
<dbReference type="PANTHER" id="PTHR45786">
    <property type="entry name" value="DNA BINDING PROTEIN-LIKE"/>
    <property type="match status" value="1"/>
</dbReference>
<dbReference type="PANTHER" id="PTHR45786:SF74">
    <property type="entry name" value="ATP-DEPENDENT DNA HELICASE"/>
    <property type="match status" value="1"/>
</dbReference>
<accession>A0AAD7DG71</accession>
<dbReference type="EMBL" id="JARKIE010000062">
    <property type="protein sequence ID" value="KAJ7690831.1"/>
    <property type="molecule type" value="Genomic_DNA"/>
</dbReference>
<dbReference type="AlphaFoldDB" id="A0AAD7DG71"/>
<sequence length="226" mass="25192">SFGLCCDHAKVQLQTLQEPPEPLQRLFSGSDTQAVEFRSHIMQYNAALAFTSLGVSDVKSINRHGPNAWVFRIQGNLYHLSGSLAAPDGVSPSYSQLYMYDPSVALQQRMNRNSSLRRDKMQSLQALLTESHVYAPVYKQAYEVLQDLGNAVEDAEIRLRVVPGNDRRRYNLPTAEEVAVFLSGDGSSGDGRDTILRNCAPAQSPMLRISDIHPSYAPLYYVLLFP</sequence>
<dbReference type="Proteomes" id="UP001221757">
    <property type="component" value="Unassembled WGS sequence"/>
</dbReference>
<comment type="caution">
    <text evidence="1">The sequence shown here is derived from an EMBL/GenBank/DDBJ whole genome shotgun (WGS) entry which is preliminary data.</text>
</comment>
<name>A0AAD7DG71_MYCRO</name>
<feature type="non-terminal residue" evidence="1">
    <location>
        <position position="1"/>
    </location>
</feature>
<reference evidence="1" key="1">
    <citation type="submission" date="2023-03" db="EMBL/GenBank/DDBJ databases">
        <title>Massive genome expansion in bonnet fungi (Mycena s.s.) driven by repeated elements and novel gene families across ecological guilds.</title>
        <authorList>
            <consortium name="Lawrence Berkeley National Laboratory"/>
            <person name="Harder C.B."/>
            <person name="Miyauchi S."/>
            <person name="Viragh M."/>
            <person name="Kuo A."/>
            <person name="Thoen E."/>
            <person name="Andreopoulos B."/>
            <person name="Lu D."/>
            <person name="Skrede I."/>
            <person name="Drula E."/>
            <person name="Henrissat B."/>
            <person name="Morin E."/>
            <person name="Kohler A."/>
            <person name="Barry K."/>
            <person name="LaButti K."/>
            <person name="Morin E."/>
            <person name="Salamov A."/>
            <person name="Lipzen A."/>
            <person name="Mereny Z."/>
            <person name="Hegedus B."/>
            <person name="Baldrian P."/>
            <person name="Stursova M."/>
            <person name="Weitz H."/>
            <person name="Taylor A."/>
            <person name="Grigoriev I.V."/>
            <person name="Nagy L.G."/>
            <person name="Martin F."/>
            <person name="Kauserud H."/>
        </authorList>
    </citation>
    <scope>NUCLEOTIDE SEQUENCE</scope>
    <source>
        <strain evidence="1">CBHHK067</strain>
    </source>
</reference>
<evidence type="ECO:0008006" key="3">
    <source>
        <dbReference type="Google" id="ProtNLM"/>
    </source>
</evidence>